<protein>
    <recommendedName>
        <fullName evidence="4">tRNA nuclease CdiA C-terminal domain-containing protein</fullName>
    </recommendedName>
</protein>
<evidence type="ECO:0008006" key="4">
    <source>
        <dbReference type="Google" id="ProtNLM"/>
    </source>
</evidence>
<feature type="signal peptide" evidence="1">
    <location>
        <begin position="1"/>
        <end position="19"/>
    </location>
</feature>
<organism evidence="2 3">
    <name type="scientific">Candidatus Anaerostipes avistercoris</name>
    <dbReference type="NCBI Taxonomy" id="2838462"/>
    <lineage>
        <taxon>Bacteria</taxon>
        <taxon>Bacillati</taxon>
        <taxon>Bacillota</taxon>
        <taxon>Clostridia</taxon>
        <taxon>Lachnospirales</taxon>
        <taxon>Lachnospiraceae</taxon>
        <taxon>Anaerostipes</taxon>
    </lineage>
</organism>
<reference evidence="2" key="1">
    <citation type="journal article" date="2021" name="PeerJ">
        <title>Extensive microbial diversity within the chicken gut microbiome revealed by metagenomics and culture.</title>
        <authorList>
            <person name="Gilroy R."/>
            <person name="Ravi A."/>
            <person name="Getino M."/>
            <person name="Pursley I."/>
            <person name="Horton D.L."/>
            <person name="Alikhan N.F."/>
            <person name="Baker D."/>
            <person name="Gharbi K."/>
            <person name="Hall N."/>
            <person name="Watson M."/>
            <person name="Adriaenssens E.M."/>
            <person name="Foster-Nyarko E."/>
            <person name="Jarju S."/>
            <person name="Secka A."/>
            <person name="Antonio M."/>
            <person name="Oren A."/>
            <person name="Chaudhuri R.R."/>
            <person name="La Ragione R."/>
            <person name="Hildebrand F."/>
            <person name="Pallen M.J."/>
        </authorList>
    </citation>
    <scope>NUCLEOTIDE SEQUENCE</scope>
    <source>
        <strain evidence="2">ChiSjej3B21-8574</strain>
    </source>
</reference>
<comment type="caution">
    <text evidence="2">The sequence shown here is derived from an EMBL/GenBank/DDBJ whole genome shotgun (WGS) entry which is preliminary data.</text>
</comment>
<gene>
    <name evidence="2" type="ORF">H9754_01490</name>
</gene>
<feature type="chain" id="PRO_5039349469" description="tRNA nuclease CdiA C-terminal domain-containing protein" evidence="1">
    <location>
        <begin position="20"/>
        <end position="385"/>
    </location>
</feature>
<dbReference type="AlphaFoldDB" id="A0A9D2PFF7"/>
<dbReference type="EMBL" id="DWWD01000009">
    <property type="protein sequence ID" value="HJC49249.1"/>
    <property type="molecule type" value="Genomic_DNA"/>
</dbReference>
<evidence type="ECO:0000313" key="3">
    <source>
        <dbReference type="Proteomes" id="UP000823904"/>
    </source>
</evidence>
<sequence>MKKLIALLMASILFLTACNSGIKNEESNENNTKIMEDEISIDIEPETFADLSDENLLQYIEDEVYAGITEQLASEDYTVESVDAIYISKEYLEEIEYNSQENIYFGYTLSELDAQYNGTRYVFTLGDDGQTTTKTFEKYDDTYEQVIKNIAIGTGVILVCATVSVASVGVGAPAAVSMVFAASAKTGATFALSSGIISTAGAAIVTGIETKNVEETLKTATLAGSESFKWGAIVGVVTGGVSETVSLAKSARSNPTPRESELKVLERTKGAKEQISYLDGVEVSSRTKGATRPDVVVKNADGSVKAIEVKNYNLASSKSRSGLYKELKRQVASRVNNLPSGSTQEIVLDIRGRGFSKNVIDDVVANIQSRCAPVYKNIPVTVMSY</sequence>
<dbReference type="Proteomes" id="UP000823904">
    <property type="component" value="Unassembled WGS sequence"/>
</dbReference>
<accession>A0A9D2PFF7</accession>
<name>A0A9D2PFF7_9FIRM</name>
<reference evidence="2" key="2">
    <citation type="submission" date="2021-04" db="EMBL/GenBank/DDBJ databases">
        <authorList>
            <person name="Gilroy R."/>
        </authorList>
    </citation>
    <scope>NUCLEOTIDE SEQUENCE</scope>
    <source>
        <strain evidence="2">ChiSjej3B21-8574</strain>
    </source>
</reference>
<dbReference type="PROSITE" id="PS51257">
    <property type="entry name" value="PROKAR_LIPOPROTEIN"/>
    <property type="match status" value="1"/>
</dbReference>
<proteinExistence type="predicted"/>
<evidence type="ECO:0000256" key="1">
    <source>
        <dbReference type="SAM" id="SignalP"/>
    </source>
</evidence>
<evidence type="ECO:0000313" key="2">
    <source>
        <dbReference type="EMBL" id="HJC49249.1"/>
    </source>
</evidence>
<keyword evidence="1" id="KW-0732">Signal</keyword>